<feature type="repeat" description="PPR" evidence="3">
    <location>
        <begin position="134"/>
        <end position="168"/>
    </location>
</feature>
<evidence type="ECO:0000256" key="3">
    <source>
        <dbReference type="PROSITE-ProRule" id="PRU00708"/>
    </source>
</evidence>
<comment type="similarity">
    <text evidence="1">Belongs to the PPR family. P subfamily.</text>
</comment>
<dbReference type="PANTHER" id="PTHR47936:SF3">
    <property type="entry name" value="PENTACOTRIPEPTIDE-REPEAT REGION OF PRORP DOMAIN-CONTAINING PROTEIN"/>
    <property type="match status" value="1"/>
</dbReference>
<dbReference type="InterPro" id="IPR002885">
    <property type="entry name" value="PPR_rpt"/>
</dbReference>
<dbReference type="Pfam" id="PF12854">
    <property type="entry name" value="PPR_1"/>
    <property type="match status" value="1"/>
</dbReference>
<dbReference type="Proteomes" id="UP000834106">
    <property type="component" value="Chromosome 5"/>
</dbReference>
<evidence type="ECO:0000313" key="5">
    <source>
        <dbReference type="EMBL" id="CAI9762263.1"/>
    </source>
</evidence>
<dbReference type="InterPro" id="IPR011990">
    <property type="entry name" value="TPR-like_helical_dom_sf"/>
</dbReference>
<dbReference type="NCBIfam" id="TIGR00756">
    <property type="entry name" value="PPR"/>
    <property type="match status" value="2"/>
</dbReference>
<protein>
    <recommendedName>
        <fullName evidence="4">Pentatricopeptide repeat-containing protein-mitochondrial domain-containing protein</fullName>
    </recommendedName>
</protein>
<dbReference type="Gene3D" id="1.25.40.10">
    <property type="entry name" value="Tetratricopeptide repeat domain"/>
    <property type="match status" value="2"/>
</dbReference>
<evidence type="ECO:0000259" key="4">
    <source>
        <dbReference type="Pfam" id="PF23276"/>
    </source>
</evidence>
<keyword evidence="2" id="KW-0677">Repeat</keyword>
<dbReference type="PROSITE" id="PS51375">
    <property type="entry name" value="PPR"/>
    <property type="match status" value="3"/>
</dbReference>
<keyword evidence="6" id="KW-1185">Reference proteome</keyword>
<evidence type="ECO:0000313" key="6">
    <source>
        <dbReference type="Proteomes" id="UP000834106"/>
    </source>
</evidence>
<accession>A0AAD1Z3P2</accession>
<proteinExistence type="inferred from homology"/>
<name>A0AAD1Z3P2_9LAMI</name>
<dbReference type="AlphaFoldDB" id="A0AAD1Z3P2"/>
<feature type="repeat" description="PPR" evidence="3">
    <location>
        <begin position="169"/>
        <end position="203"/>
    </location>
</feature>
<organism evidence="5 6">
    <name type="scientific">Fraxinus pennsylvanica</name>
    <dbReference type="NCBI Taxonomy" id="56036"/>
    <lineage>
        <taxon>Eukaryota</taxon>
        <taxon>Viridiplantae</taxon>
        <taxon>Streptophyta</taxon>
        <taxon>Embryophyta</taxon>
        <taxon>Tracheophyta</taxon>
        <taxon>Spermatophyta</taxon>
        <taxon>Magnoliopsida</taxon>
        <taxon>eudicotyledons</taxon>
        <taxon>Gunneridae</taxon>
        <taxon>Pentapetalae</taxon>
        <taxon>asterids</taxon>
        <taxon>lamiids</taxon>
        <taxon>Lamiales</taxon>
        <taxon>Oleaceae</taxon>
        <taxon>Oleeae</taxon>
        <taxon>Fraxinus</taxon>
    </lineage>
</organism>
<dbReference type="Pfam" id="PF23276">
    <property type="entry name" value="TPR_24"/>
    <property type="match status" value="1"/>
</dbReference>
<dbReference type="InterPro" id="IPR057027">
    <property type="entry name" value="TPR_mt"/>
</dbReference>
<sequence length="319" mass="35744">MLALRNFTSRTRNVVSIFNAFTTQNPNPEQSPIPSCTRYDDLINAAGRERDFATVRYLLNKRSRDGFFNTVNTFKFISTDLSLLDELSKHIARLNGFARKSSYNSLVAQLAKMHRIPDALRVAEMMSTNDYGATASTFHPILNALSRKKEMAKAWRVLEAMRACGIQPDVTAFNHILTAFCYIGDLKSAANVLESMEEEGVAADSRTYDALVLGACKAGRLDGAISVLRRMMDDELPALYCTYGHVIKGMVRSGYNAHAVEFVRSFAGKDPKLDAENFGILATHLISMNKIEEAYDAVKEMENRGLKMGYQLKDFYELN</sequence>
<evidence type="ECO:0000256" key="2">
    <source>
        <dbReference type="ARBA" id="ARBA00022737"/>
    </source>
</evidence>
<gene>
    <name evidence="5" type="ORF">FPE_LOCUS9693</name>
</gene>
<feature type="domain" description="Pentatricopeptide repeat-containing protein-mitochondrial" evidence="4">
    <location>
        <begin position="83"/>
        <end position="194"/>
    </location>
</feature>
<dbReference type="EMBL" id="OU503040">
    <property type="protein sequence ID" value="CAI9762263.1"/>
    <property type="molecule type" value="Genomic_DNA"/>
</dbReference>
<feature type="repeat" description="PPR" evidence="3">
    <location>
        <begin position="204"/>
        <end position="238"/>
    </location>
</feature>
<reference evidence="5" key="1">
    <citation type="submission" date="2023-05" db="EMBL/GenBank/DDBJ databases">
        <authorList>
            <person name="Huff M."/>
        </authorList>
    </citation>
    <scope>NUCLEOTIDE SEQUENCE</scope>
</reference>
<evidence type="ECO:0000256" key="1">
    <source>
        <dbReference type="ARBA" id="ARBA00007626"/>
    </source>
</evidence>
<dbReference type="PANTHER" id="PTHR47936">
    <property type="entry name" value="PPR_LONG DOMAIN-CONTAINING PROTEIN"/>
    <property type="match status" value="1"/>
</dbReference>